<dbReference type="NCBIfam" id="TIGR03860">
    <property type="entry name" value="FMN_nitrolo"/>
    <property type="match status" value="1"/>
</dbReference>
<dbReference type="Gene3D" id="3.20.20.30">
    <property type="entry name" value="Luciferase-like domain"/>
    <property type="match status" value="1"/>
</dbReference>
<reference evidence="8 9" key="1">
    <citation type="journal article" date="2015" name="Biotechnol. Biofuels">
        <title>Genetic basis of the highly efficient yeast Kluyveromyces marxianus: complete genome sequence and transcriptome analyses.</title>
        <authorList>
            <person name="Lertwattanasakul N."/>
            <person name="Kosaka T."/>
            <person name="Hosoyama A."/>
            <person name="Suzuki Y."/>
            <person name="Rodrussamee N."/>
            <person name="Matsutani M."/>
            <person name="Murata M."/>
            <person name="Fujimoto N."/>
            <person name="Suprayogi"/>
            <person name="Tsuchikane K."/>
            <person name="Limtong S."/>
            <person name="Fujita N."/>
            <person name="Yamada M."/>
        </authorList>
    </citation>
    <scope>NUCLEOTIDE SEQUENCE [LARGE SCALE GENOMIC DNA]</scope>
    <source>
        <strain evidence="9">DMKU3-1042 / BCC 29191 / NBRC 104275</strain>
    </source>
</reference>
<organism evidence="8 9">
    <name type="scientific">Kluyveromyces marxianus (strain DMKU3-1042 / BCC 29191 / NBRC 104275)</name>
    <name type="common">Yeast</name>
    <name type="synonym">Candida kefyr</name>
    <dbReference type="NCBI Taxonomy" id="1003335"/>
    <lineage>
        <taxon>Eukaryota</taxon>
        <taxon>Fungi</taxon>
        <taxon>Dikarya</taxon>
        <taxon>Ascomycota</taxon>
        <taxon>Saccharomycotina</taxon>
        <taxon>Saccharomycetes</taxon>
        <taxon>Saccharomycetales</taxon>
        <taxon>Saccharomycetaceae</taxon>
        <taxon>Kluyveromyces</taxon>
    </lineage>
</organism>
<dbReference type="PANTHER" id="PTHR30011">
    <property type="entry name" value="ALKANESULFONATE MONOOXYGENASE-RELATED"/>
    <property type="match status" value="1"/>
</dbReference>
<dbReference type="InterPro" id="IPR011251">
    <property type="entry name" value="Luciferase-like_dom"/>
</dbReference>
<evidence type="ECO:0000256" key="1">
    <source>
        <dbReference type="ARBA" id="ARBA00022630"/>
    </source>
</evidence>
<dbReference type="PANTHER" id="PTHR30011:SF16">
    <property type="entry name" value="C2H2 FINGER DOMAIN TRANSCRIPTION FACTOR (EUROFUNG)-RELATED"/>
    <property type="match status" value="1"/>
</dbReference>
<dbReference type="VEuPathDB" id="FungiDB:KLMA_70457"/>
<evidence type="ECO:0000256" key="2">
    <source>
        <dbReference type="ARBA" id="ARBA00022643"/>
    </source>
</evidence>
<dbReference type="Proteomes" id="UP000065495">
    <property type="component" value="Chromosome 7"/>
</dbReference>
<dbReference type="SUPFAM" id="SSF51679">
    <property type="entry name" value="Bacterial luciferase-like"/>
    <property type="match status" value="1"/>
</dbReference>
<evidence type="ECO:0000313" key="8">
    <source>
        <dbReference type="EMBL" id="BAO42305.1"/>
    </source>
</evidence>
<keyword evidence="2" id="KW-0288">FMN</keyword>
<gene>
    <name evidence="8" type="primary">yxeK</name>
    <name evidence="8" type="ORF">KLMA_70457</name>
</gene>
<dbReference type="Pfam" id="PF00296">
    <property type="entry name" value="Bac_luciferase"/>
    <property type="match status" value="1"/>
</dbReference>
<dbReference type="GO" id="GO:0016705">
    <property type="term" value="F:oxidoreductase activity, acting on paired donors, with incorporation or reduction of molecular oxygen"/>
    <property type="evidence" value="ECO:0007669"/>
    <property type="project" value="InterPro"/>
</dbReference>
<sequence>MTQKNHGDAQQPKRQKTNDDGKSAPKNIILNAFLMSSPGLQVINSWRNEKDQTSTSAENPEYWIELAKVLERGGFNAVFFADVLGPYDVYKGPGNFKPVAKAGAQWPLPDPSYYIPLMAAVTKRLAFGITISTISEQPYHLARRLGTLDLITGGRAGWNIVTSYLDSASRNLLNGQNLPDKVERYKKAEEFVDVIYKLFLSSWQDGAVKADKKKGVFTDPEGLRHINHEGKYFNVQGPGLTQPSQQKLPVIIQAGTSPKGKELAARNAEIIFLNNPSKDSLKKNIDSVKYLAQHKFGRDPSKIKFLLQVTIIIGDTAEDVKQQIDTVRALGDDEAALAMFSGWSGIDISAYTDDKPLEDIENVAIASTIQSWKIAYPEVKIWTKKEIIDRVTVSGSGILFAGTPKEVADTIQDWVEYTGVDGFNFAYTNLPGTFKDIADKLVPELRKRGLVPGLDELTRANENGLSFRQQLFGTNELDPTHPASELKWKSNESREEFEHRFSKALEKLHATL</sequence>
<comment type="similarity">
    <text evidence="5">Belongs to the NtaA/SnaA/DszA monooxygenase family.</text>
</comment>
<keyword evidence="1" id="KW-0285">Flavoprotein</keyword>
<dbReference type="InterPro" id="IPR051260">
    <property type="entry name" value="Diverse_substr_monoxygenases"/>
</dbReference>
<dbReference type="PIRSF" id="PIRSF000337">
    <property type="entry name" value="NTA_MOA"/>
    <property type="match status" value="1"/>
</dbReference>
<keyword evidence="3" id="KW-0560">Oxidoreductase</keyword>
<feature type="domain" description="Luciferase-like" evidence="7">
    <location>
        <begin position="49"/>
        <end position="421"/>
    </location>
</feature>
<keyword evidence="4 8" id="KW-0503">Monooxygenase</keyword>
<name>W0TG42_KLUMD</name>
<protein>
    <submittedName>
        <fullName evidence="8">Putative monooxygenase yxeK</fullName>
    </submittedName>
</protein>
<evidence type="ECO:0000313" key="9">
    <source>
        <dbReference type="Proteomes" id="UP000065495"/>
    </source>
</evidence>
<dbReference type="GO" id="GO:0004497">
    <property type="term" value="F:monooxygenase activity"/>
    <property type="evidence" value="ECO:0007669"/>
    <property type="project" value="UniProtKB-KW"/>
</dbReference>
<feature type="region of interest" description="Disordered" evidence="6">
    <location>
        <begin position="1"/>
        <end position="24"/>
    </location>
</feature>
<dbReference type="InterPro" id="IPR016215">
    <property type="entry name" value="NTA_MOA"/>
</dbReference>
<evidence type="ECO:0000256" key="5">
    <source>
        <dbReference type="ARBA" id="ARBA00033748"/>
    </source>
</evidence>
<dbReference type="KEGG" id="kmx:KLMA_70457"/>
<dbReference type="EMBL" id="AP012219">
    <property type="protein sequence ID" value="BAO42305.1"/>
    <property type="molecule type" value="Genomic_DNA"/>
</dbReference>
<evidence type="ECO:0000259" key="7">
    <source>
        <dbReference type="Pfam" id="PF00296"/>
    </source>
</evidence>
<evidence type="ECO:0000256" key="4">
    <source>
        <dbReference type="ARBA" id="ARBA00023033"/>
    </source>
</evidence>
<dbReference type="InterPro" id="IPR036661">
    <property type="entry name" value="Luciferase-like_sf"/>
</dbReference>
<dbReference type="OrthoDB" id="5561043at2759"/>
<dbReference type="AlphaFoldDB" id="W0TG42"/>
<dbReference type="GeneID" id="34718195"/>
<accession>W0TG42</accession>
<evidence type="ECO:0000256" key="6">
    <source>
        <dbReference type="SAM" id="MobiDB-lite"/>
    </source>
</evidence>
<proteinExistence type="inferred from homology"/>
<dbReference type="RefSeq" id="XP_022678052.1">
    <property type="nucleotide sequence ID" value="XM_022821719.1"/>
</dbReference>
<evidence type="ECO:0000256" key="3">
    <source>
        <dbReference type="ARBA" id="ARBA00023002"/>
    </source>
</evidence>